<dbReference type="RefSeq" id="WP_263712816.1">
    <property type="nucleotide sequence ID" value="NZ_JAOWKX010000006.1"/>
</dbReference>
<protein>
    <submittedName>
        <fullName evidence="2">DNA endonuclease SmrA</fullName>
    </submittedName>
</protein>
<evidence type="ECO:0000313" key="2">
    <source>
        <dbReference type="EMBL" id="MCV2885529.1"/>
    </source>
</evidence>
<dbReference type="Proteomes" id="UP001652504">
    <property type="component" value="Unassembled WGS sequence"/>
</dbReference>
<dbReference type="PANTHER" id="PTHR35562:SF2">
    <property type="entry name" value="DNA ENDONUCLEASE SMRA-RELATED"/>
    <property type="match status" value="1"/>
</dbReference>
<dbReference type="Pfam" id="PF01713">
    <property type="entry name" value="Smr"/>
    <property type="match status" value="1"/>
</dbReference>
<dbReference type="InterPro" id="IPR036063">
    <property type="entry name" value="Smr_dom_sf"/>
</dbReference>
<dbReference type="GO" id="GO:0004519">
    <property type="term" value="F:endonuclease activity"/>
    <property type="evidence" value="ECO:0007669"/>
    <property type="project" value="UniProtKB-KW"/>
</dbReference>
<name>A0ABT3AA50_9ALTE</name>
<proteinExistence type="predicted"/>
<reference evidence="2 3" key="1">
    <citation type="submission" date="2022-10" db="EMBL/GenBank/DDBJ databases">
        <title>Aestuariibacter sp. AA17 isolated from Montipora capitata coral fragment.</title>
        <authorList>
            <person name="Emsley S.A."/>
            <person name="Pfannmuller K.M."/>
            <person name="Loughran R.M."/>
            <person name="Shlafstein M."/>
            <person name="Papke E."/>
            <person name="Saw J.H."/>
            <person name="Ushijima B."/>
            <person name="Videau P."/>
        </authorList>
    </citation>
    <scope>NUCLEOTIDE SEQUENCE [LARGE SCALE GENOMIC DNA]</scope>
    <source>
        <strain evidence="2 3">AA17</strain>
    </source>
</reference>
<evidence type="ECO:0000259" key="1">
    <source>
        <dbReference type="PROSITE" id="PS50828"/>
    </source>
</evidence>
<dbReference type="InterPro" id="IPR002625">
    <property type="entry name" value="Smr_dom"/>
</dbReference>
<dbReference type="PROSITE" id="PS50828">
    <property type="entry name" value="SMR"/>
    <property type="match status" value="1"/>
</dbReference>
<feature type="domain" description="Smr" evidence="1">
    <location>
        <begin position="101"/>
        <end position="182"/>
    </location>
</feature>
<dbReference type="SMART" id="SM00463">
    <property type="entry name" value="SMR"/>
    <property type="match status" value="1"/>
</dbReference>
<dbReference type="PANTHER" id="PTHR35562">
    <property type="entry name" value="DNA ENDONUCLEASE SMRA-RELATED"/>
    <property type="match status" value="1"/>
</dbReference>
<keyword evidence="2" id="KW-0255">Endonuclease</keyword>
<dbReference type="NCBIfam" id="NF033154">
    <property type="entry name" value="endonuc_SmrA"/>
    <property type="match status" value="1"/>
</dbReference>
<keyword evidence="3" id="KW-1185">Reference proteome</keyword>
<gene>
    <name evidence="2" type="primary">smrA</name>
    <name evidence="2" type="ORF">OE749_12565</name>
</gene>
<keyword evidence="2" id="KW-0378">Hydrolase</keyword>
<keyword evidence="2" id="KW-0540">Nuclease</keyword>
<sequence>MKFKDANTDTTFLDAMKDVTPLKDKNDKYTTRMQGQHQQTLAQQLKREALLKASRGEANYLSIEKVTPVDPLDFIGYKKEGVQDGVYKKLRLGQYAMDSTLNLQGMRFEEARDAVFDTVTENHKKGIRTLLIQHGLGKNTKPFPAFLKSYVNQWLPQMPEVLAFHSALKPHGGLSAVYVLLRKNADQKLANRELHRKK</sequence>
<dbReference type="SUPFAM" id="SSF160443">
    <property type="entry name" value="SMR domain-like"/>
    <property type="match status" value="1"/>
</dbReference>
<comment type="caution">
    <text evidence="2">The sequence shown here is derived from an EMBL/GenBank/DDBJ whole genome shotgun (WGS) entry which is preliminary data.</text>
</comment>
<dbReference type="EMBL" id="JAOWKX010000006">
    <property type="protein sequence ID" value="MCV2885529.1"/>
    <property type="molecule type" value="Genomic_DNA"/>
</dbReference>
<organism evidence="2 3">
    <name type="scientific">Fluctibacter corallii</name>
    <dbReference type="NCBI Taxonomy" id="2984329"/>
    <lineage>
        <taxon>Bacteria</taxon>
        <taxon>Pseudomonadati</taxon>
        <taxon>Pseudomonadota</taxon>
        <taxon>Gammaproteobacteria</taxon>
        <taxon>Alteromonadales</taxon>
        <taxon>Alteromonadaceae</taxon>
        <taxon>Fluctibacter</taxon>
    </lineage>
</organism>
<dbReference type="InterPro" id="IPR047688">
    <property type="entry name" value="Endonuc_SmrA"/>
</dbReference>
<evidence type="ECO:0000313" key="3">
    <source>
        <dbReference type="Proteomes" id="UP001652504"/>
    </source>
</evidence>
<dbReference type="Gene3D" id="3.30.1370.110">
    <property type="match status" value="1"/>
</dbReference>
<accession>A0ABT3AA50</accession>